<dbReference type="GO" id="GO:0004722">
    <property type="term" value="F:protein serine/threonine phosphatase activity"/>
    <property type="evidence" value="ECO:0007669"/>
    <property type="project" value="TreeGrafter"/>
</dbReference>
<evidence type="ECO:0000256" key="1">
    <source>
        <dbReference type="SAM" id="MobiDB-lite"/>
    </source>
</evidence>
<dbReference type="Proteomes" id="UP000070412">
    <property type="component" value="Unassembled WGS sequence"/>
</dbReference>
<dbReference type="GO" id="GO:0005737">
    <property type="term" value="C:cytoplasm"/>
    <property type="evidence" value="ECO:0007669"/>
    <property type="project" value="TreeGrafter"/>
</dbReference>
<dbReference type="PANTHER" id="PTHR11668:SF496">
    <property type="entry name" value="SERINE_THREONINE-PROTEIN PHOSPHATASE"/>
    <property type="match status" value="1"/>
</dbReference>
<reference evidence="2" key="2">
    <citation type="submission" date="2020-01" db="EMBL/GenBank/DDBJ databases">
        <authorList>
            <person name="Korhonen P.K.K."/>
            <person name="Guangxu M.G."/>
            <person name="Wang T.W."/>
            <person name="Stroehlein A.J.S."/>
            <person name="Young N.D."/>
            <person name="Ang C.-S.A."/>
            <person name="Fernando D.W.F."/>
            <person name="Lu H.L."/>
            <person name="Taylor S.T."/>
            <person name="Ehtesham M.E.M."/>
            <person name="Najaraj S.H.N."/>
            <person name="Harsha G.H.G."/>
            <person name="Madugundu A.M."/>
            <person name="Renuse S.R."/>
            <person name="Holt D.H."/>
            <person name="Pandey A.P."/>
            <person name="Papenfuss A.P."/>
            <person name="Gasser R.B.G."/>
            <person name="Fischer K.F."/>
        </authorList>
    </citation>
    <scope>NUCLEOTIDE SEQUENCE</scope>
    <source>
        <strain evidence="2">SSS_KF_BRIS2020</strain>
    </source>
</reference>
<feature type="region of interest" description="Disordered" evidence="1">
    <location>
        <begin position="51"/>
        <end position="72"/>
    </location>
</feature>
<dbReference type="Gene3D" id="3.60.21.10">
    <property type="match status" value="1"/>
</dbReference>
<gene>
    <name evidence="2" type="ORF">SSS_3382</name>
</gene>
<dbReference type="OrthoDB" id="256429at2759"/>
<dbReference type="AlphaFoldDB" id="A0A834R634"/>
<dbReference type="PANTHER" id="PTHR11668">
    <property type="entry name" value="SERINE/THREONINE PROTEIN PHOSPHATASE"/>
    <property type="match status" value="1"/>
</dbReference>
<evidence type="ECO:0000313" key="2">
    <source>
        <dbReference type="EMBL" id="KAF7489336.1"/>
    </source>
</evidence>
<name>A0A834R634_SARSC</name>
<dbReference type="GO" id="GO:0005634">
    <property type="term" value="C:nucleus"/>
    <property type="evidence" value="ECO:0007669"/>
    <property type="project" value="TreeGrafter"/>
</dbReference>
<evidence type="ECO:0000313" key="4">
    <source>
        <dbReference type="Proteomes" id="UP000070412"/>
    </source>
</evidence>
<feature type="compositionally biased region" description="Polar residues" evidence="1">
    <location>
        <begin position="51"/>
        <end position="65"/>
    </location>
</feature>
<evidence type="ECO:0000313" key="3">
    <source>
        <dbReference type="EnsemblMetazoa" id="KAF7489336.1"/>
    </source>
</evidence>
<reference evidence="3" key="3">
    <citation type="submission" date="2022-06" db="UniProtKB">
        <authorList>
            <consortium name="EnsemblMetazoa"/>
        </authorList>
    </citation>
    <scope>IDENTIFICATION</scope>
</reference>
<proteinExistence type="predicted"/>
<dbReference type="EMBL" id="WVUK01000065">
    <property type="protein sequence ID" value="KAF7489336.1"/>
    <property type="molecule type" value="Genomic_DNA"/>
</dbReference>
<dbReference type="SUPFAM" id="SSF56300">
    <property type="entry name" value="Metallo-dependent phosphatases"/>
    <property type="match status" value="1"/>
</dbReference>
<reference evidence="4" key="1">
    <citation type="journal article" date="2020" name="PLoS Negl. Trop. Dis.">
        <title>High-quality nuclear genome for Sarcoptes scabiei-A critical resource for a neglected parasite.</title>
        <authorList>
            <person name="Korhonen P.K."/>
            <person name="Gasser R.B."/>
            <person name="Ma G."/>
            <person name="Wang T."/>
            <person name="Stroehlein A.J."/>
            <person name="Young N.D."/>
            <person name="Ang C.S."/>
            <person name="Fernando D.D."/>
            <person name="Lu H.C."/>
            <person name="Taylor S."/>
            <person name="Reynolds S.L."/>
            <person name="Mofiz E."/>
            <person name="Najaraj S.H."/>
            <person name="Gowda H."/>
            <person name="Madugundu A."/>
            <person name="Renuse S."/>
            <person name="Holt D."/>
            <person name="Pandey A."/>
            <person name="Papenfuss A.T."/>
            <person name="Fischer K."/>
        </authorList>
    </citation>
    <scope>NUCLEOTIDE SEQUENCE [LARGE SCALE GENOMIC DNA]</scope>
</reference>
<dbReference type="EnsemblMetazoa" id="SSS_3382s_mrna">
    <property type="protein sequence ID" value="KAF7489336.1"/>
    <property type="gene ID" value="SSS_3382"/>
</dbReference>
<dbReference type="InterPro" id="IPR029052">
    <property type="entry name" value="Metallo-depent_PP-like"/>
</dbReference>
<dbReference type="InterPro" id="IPR050341">
    <property type="entry name" value="PP1_catalytic_subunit"/>
</dbReference>
<organism evidence="2">
    <name type="scientific">Sarcoptes scabiei</name>
    <name type="common">Itch mite</name>
    <name type="synonym">Acarus scabiei</name>
    <dbReference type="NCBI Taxonomy" id="52283"/>
    <lineage>
        <taxon>Eukaryota</taxon>
        <taxon>Metazoa</taxon>
        <taxon>Ecdysozoa</taxon>
        <taxon>Arthropoda</taxon>
        <taxon>Chelicerata</taxon>
        <taxon>Arachnida</taxon>
        <taxon>Acari</taxon>
        <taxon>Acariformes</taxon>
        <taxon>Sarcoptiformes</taxon>
        <taxon>Astigmata</taxon>
        <taxon>Psoroptidia</taxon>
        <taxon>Sarcoptoidea</taxon>
        <taxon>Sarcoptidae</taxon>
        <taxon>Sarcoptinae</taxon>
        <taxon>Sarcoptes</taxon>
    </lineage>
</organism>
<keyword evidence="4" id="KW-1185">Reference proteome</keyword>
<sequence length="186" mass="21465">MMPSVIVTPEFDSQLAWEIMWSDPIAPEHFQMVINMYPTMIQPFTRSNTADGGSISNGANGNTNSQEEKIRDGYLPNTKRGTAFYFNDRAIENFFQENHLSYVVRAHEVPKLGFMFHFENKCITIFSCSITVATRTIVLFCLRITNESVSFGSILQRTLPLPMIFHYNRIELNRIESRKIEIIDLE</sequence>
<protein>
    <submittedName>
        <fullName evidence="2">Serine/threonine-protein phosphatase rdgC</fullName>
    </submittedName>
</protein>
<accession>A0A834R634</accession>